<dbReference type="SUPFAM" id="SSF51197">
    <property type="entry name" value="Clavaminate synthase-like"/>
    <property type="match status" value="1"/>
</dbReference>
<evidence type="ECO:0000313" key="1">
    <source>
        <dbReference type="EMBL" id="OGY44463.1"/>
    </source>
</evidence>
<dbReference type="Proteomes" id="UP000178930">
    <property type="component" value="Unassembled WGS sequence"/>
</dbReference>
<sequence>MGTGFSGQYLKKNSRGLQQLKLRLMIKLLPAIQRWRNFRRKLAKPKKMAITLPCQITDNLEGAAEHFQKHGWVFLENIIEPSFHQLLLKNWPKKYYFNPPRKMTKSYNTGFNWTFHQETLPENIEKNPVLLAFFNYLRSPEMAGRINKFTNRNKDFSFYSFILNSTYTGSQVAPHKDGIAEDHRLTDIINLVFFVNGKGGKKSGGLMIAKDNELNDVIFEPQNLFNSCLIYDIKADFYHGFPPVAPGKFRWAINSQFGEKEFIDLTK</sequence>
<comment type="caution">
    <text evidence="1">The sequence shown here is derived from an EMBL/GenBank/DDBJ whole genome shotgun (WGS) entry which is preliminary data.</text>
</comment>
<reference evidence="1 2" key="1">
    <citation type="journal article" date="2016" name="Nat. Commun.">
        <title>Thousands of microbial genomes shed light on interconnected biogeochemical processes in an aquifer system.</title>
        <authorList>
            <person name="Anantharaman K."/>
            <person name="Brown C.T."/>
            <person name="Hug L.A."/>
            <person name="Sharon I."/>
            <person name="Castelle C.J."/>
            <person name="Probst A.J."/>
            <person name="Thomas B.C."/>
            <person name="Singh A."/>
            <person name="Wilkins M.J."/>
            <person name="Karaoz U."/>
            <person name="Brodie E.L."/>
            <person name="Williams K.H."/>
            <person name="Hubbard S.S."/>
            <person name="Banfield J.F."/>
        </authorList>
    </citation>
    <scope>NUCLEOTIDE SEQUENCE [LARGE SCALE GENOMIC DNA]</scope>
</reference>
<dbReference type="Gene3D" id="2.60.120.620">
    <property type="entry name" value="q2cbj1_9rhob like domain"/>
    <property type="match status" value="1"/>
</dbReference>
<accession>A0A1G1XWH5</accession>
<proteinExistence type="predicted"/>
<evidence type="ECO:0008006" key="3">
    <source>
        <dbReference type="Google" id="ProtNLM"/>
    </source>
</evidence>
<name>A0A1G1XWH5_9BACT</name>
<dbReference type="EMBL" id="MHIB01000016">
    <property type="protein sequence ID" value="OGY44463.1"/>
    <property type="molecule type" value="Genomic_DNA"/>
</dbReference>
<gene>
    <name evidence="1" type="ORF">A2729_02255</name>
</gene>
<dbReference type="AlphaFoldDB" id="A0A1G1XWH5"/>
<evidence type="ECO:0000313" key="2">
    <source>
        <dbReference type="Proteomes" id="UP000178930"/>
    </source>
</evidence>
<organism evidence="1 2">
    <name type="scientific">Candidatus Buchananbacteria bacterium RIFCSPHIGHO2_01_FULL_39_14</name>
    <dbReference type="NCBI Taxonomy" id="1797532"/>
    <lineage>
        <taxon>Bacteria</taxon>
        <taxon>Candidatus Buchananiibacteriota</taxon>
    </lineage>
</organism>
<protein>
    <recommendedName>
        <fullName evidence="3">Prolyl 4-hydroxylase alpha subunit Fe(2+) 2OG dioxygenase domain-containing protein</fullName>
    </recommendedName>
</protein>